<dbReference type="EMBL" id="JARQWQ010000055">
    <property type="protein sequence ID" value="KAK2556481.1"/>
    <property type="molecule type" value="Genomic_DNA"/>
</dbReference>
<name>A0AAD9Q839_ACRCE</name>
<evidence type="ECO:0000259" key="1">
    <source>
        <dbReference type="Pfam" id="PF16044"/>
    </source>
</evidence>
<protein>
    <submittedName>
        <fullName evidence="3">MKRN2 opposite strand protein</fullName>
    </submittedName>
</protein>
<comment type="caution">
    <text evidence="3">The sequence shown here is derived from an EMBL/GenBank/DDBJ whole genome shotgun (WGS) entry which is preliminary data.</text>
</comment>
<accession>A0AAD9Q839</accession>
<dbReference type="PANTHER" id="PTHR33963">
    <property type="entry name" value="MKRN2 OPPOSITE STRAND PROTEIN"/>
    <property type="match status" value="1"/>
</dbReference>
<evidence type="ECO:0000313" key="4">
    <source>
        <dbReference type="Proteomes" id="UP001249851"/>
    </source>
</evidence>
<gene>
    <name evidence="3" type="ORF">P5673_021375</name>
</gene>
<dbReference type="InterPro" id="IPR053922">
    <property type="entry name" value="MKRN2OS-like_N"/>
</dbReference>
<sequence length="206" mass="23115">MEGEVIRCMQHCTSQWNIFFSSFPETCPICGKSLSRCSLIIPPFRVPSPFVSSRDVSVACLVRPTRGSFLRDYKSGSDLHIGIAASNGIVYNFDELGLHADTANWEQCIAVDLNDFSTPEIWDSKLQQMLCSGVWTSTEYNEDFNNCYDFALSFLNQVLPTNSKPLEKSDFCQTFILPKTTKAAHYIDLYRRVQIGGGVAVGKSQR</sequence>
<organism evidence="3 4">
    <name type="scientific">Acropora cervicornis</name>
    <name type="common">Staghorn coral</name>
    <dbReference type="NCBI Taxonomy" id="6130"/>
    <lineage>
        <taxon>Eukaryota</taxon>
        <taxon>Metazoa</taxon>
        <taxon>Cnidaria</taxon>
        <taxon>Anthozoa</taxon>
        <taxon>Hexacorallia</taxon>
        <taxon>Scleractinia</taxon>
        <taxon>Astrocoeniina</taxon>
        <taxon>Acroporidae</taxon>
        <taxon>Acropora</taxon>
    </lineage>
</organism>
<proteinExistence type="predicted"/>
<keyword evidence="4" id="KW-1185">Reference proteome</keyword>
<dbReference type="InterPro" id="IPR032016">
    <property type="entry name" value="MKRN2OS-like"/>
</dbReference>
<dbReference type="AlphaFoldDB" id="A0AAD9Q839"/>
<evidence type="ECO:0000259" key="2">
    <source>
        <dbReference type="Pfam" id="PF22795"/>
    </source>
</evidence>
<dbReference type="Pfam" id="PF16044">
    <property type="entry name" value="DUF4796_C"/>
    <property type="match status" value="1"/>
</dbReference>
<feature type="domain" description="MKRN2 opposite strand protein-like N-terminal" evidence="2">
    <location>
        <begin position="8"/>
        <end position="34"/>
    </location>
</feature>
<reference evidence="3" key="2">
    <citation type="journal article" date="2023" name="Science">
        <title>Genomic signatures of disease resistance in endangered staghorn corals.</title>
        <authorList>
            <person name="Vollmer S.V."/>
            <person name="Selwyn J.D."/>
            <person name="Despard B.A."/>
            <person name="Roesel C.L."/>
        </authorList>
    </citation>
    <scope>NUCLEOTIDE SEQUENCE</scope>
    <source>
        <strain evidence="3">K2</strain>
    </source>
</reference>
<dbReference type="PANTHER" id="PTHR33963:SF2">
    <property type="entry name" value="MKRN2 OPPOSITE STRAND PROTEIN"/>
    <property type="match status" value="1"/>
</dbReference>
<dbReference type="Proteomes" id="UP001249851">
    <property type="component" value="Unassembled WGS sequence"/>
</dbReference>
<reference evidence="3" key="1">
    <citation type="journal article" date="2023" name="G3 (Bethesda)">
        <title>Whole genome assembly and annotation of the endangered Caribbean coral Acropora cervicornis.</title>
        <authorList>
            <person name="Selwyn J.D."/>
            <person name="Vollmer S.V."/>
        </authorList>
    </citation>
    <scope>NUCLEOTIDE SEQUENCE</scope>
    <source>
        <strain evidence="3">K2</strain>
    </source>
</reference>
<dbReference type="InterPro" id="IPR053921">
    <property type="entry name" value="MKRN2OS-like_C"/>
</dbReference>
<dbReference type="Pfam" id="PF22795">
    <property type="entry name" value="DUF4796_N"/>
    <property type="match status" value="1"/>
</dbReference>
<evidence type="ECO:0000313" key="3">
    <source>
        <dbReference type="EMBL" id="KAK2556481.1"/>
    </source>
</evidence>
<feature type="domain" description="MKRN2 opposite strand protein-like C-terminal" evidence="1">
    <location>
        <begin position="43"/>
        <end position="193"/>
    </location>
</feature>